<comment type="caution">
    <text evidence="1">The sequence shown here is derived from an EMBL/GenBank/DDBJ whole genome shotgun (WGS) entry which is preliminary data.</text>
</comment>
<organism evidence="1 2">
    <name type="scientific">Puccinia striiformis f. sp. tritici</name>
    <dbReference type="NCBI Taxonomy" id="168172"/>
    <lineage>
        <taxon>Eukaryota</taxon>
        <taxon>Fungi</taxon>
        <taxon>Dikarya</taxon>
        <taxon>Basidiomycota</taxon>
        <taxon>Pucciniomycotina</taxon>
        <taxon>Pucciniomycetes</taxon>
        <taxon>Pucciniales</taxon>
        <taxon>Pucciniaceae</taxon>
        <taxon>Puccinia</taxon>
    </lineage>
</organism>
<protein>
    <submittedName>
        <fullName evidence="1">Uncharacterized protein</fullName>
    </submittedName>
</protein>
<reference evidence="2" key="1">
    <citation type="journal article" date="2018" name="BMC Genomics">
        <title>Genomic insights into host adaptation between the wheat stripe rust pathogen (Puccinia striiformis f. sp. tritici) and the barley stripe rust pathogen (Puccinia striiformis f. sp. hordei).</title>
        <authorList>
            <person name="Xia C."/>
            <person name="Wang M."/>
            <person name="Yin C."/>
            <person name="Cornejo O.E."/>
            <person name="Hulbert S.H."/>
            <person name="Chen X."/>
        </authorList>
    </citation>
    <scope>NUCLEOTIDE SEQUENCE [LARGE SCALE GENOMIC DNA]</scope>
    <source>
        <strain evidence="2">93-210</strain>
    </source>
</reference>
<reference evidence="1 2" key="3">
    <citation type="journal article" date="2022" name="Microbiol. Spectr.">
        <title>Folding features and dynamics of 3D genome architecture in plant fungal pathogens.</title>
        <authorList>
            <person name="Xia C."/>
        </authorList>
    </citation>
    <scope>NUCLEOTIDE SEQUENCE [LARGE SCALE GENOMIC DNA]</scope>
    <source>
        <strain evidence="1 2">93-210</strain>
    </source>
</reference>
<sequence length="342" mass="36409">MADLQKQYEELMKLVTKERALQKKAEEALAVAKQATELAAATAADNIAKANAFAVQVSAAAIQKGPKMGLPDSPHLFPDDHTKVLWSLSYLDGQALEWVDQFVKKLFQAKEISYDQDFAKALVAIHYKQGLKSNVRLALLISRAKFATLADISNLSIKIDNEINGGDHQTNQSTANEPDSGPNAREVMPQGAIAAEEEASSIPKTALENGHRPQGKTRISDEGVCVYDVLALPQCKLASSPTQTNVEATGKHVYIAETEPTGKTQDVATPRNTAIRDMSKTTRIAQVAGPFGECSFAATEAAADDAGPEVAAGGELTPGFPTTLDQQDALKTAGIAQAADPL</sequence>
<name>A0ACC0DYR0_9BASI</name>
<dbReference type="EMBL" id="CM045878">
    <property type="protein sequence ID" value="KAI7940287.1"/>
    <property type="molecule type" value="Genomic_DNA"/>
</dbReference>
<keyword evidence="2" id="KW-1185">Reference proteome</keyword>
<reference evidence="2" key="2">
    <citation type="journal article" date="2018" name="Mol. Plant Microbe Interact.">
        <title>Genome sequence resources for the wheat stripe rust pathogen (Puccinia striiformis f. sp. tritici) and the barley stripe rust pathogen (Puccinia striiformis f. sp. hordei).</title>
        <authorList>
            <person name="Xia C."/>
            <person name="Wang M."/>
            <person name="Yin C."/>
            <person name="Cornejo O.E."/>
            <person name="Hulbert S.H."/>
            <person name="Chen X."/>
        </authorList>
    </citation>
    <scope>NUCLEOTIDE SEQUENCE [LARGE SCALE GENOMIC DNA]</scope>
    <source>
        <strain evidence="2">93-210</strain>
    </source>
</reference>
<proteinExistence type="predicted"/>
<accession>A0ACC0DYR0</accession>
<evidence type="ECO:0000313" key="2">
    <source>
        <dbReference type="Proteomes" id="UP001060170"/>
    </source>
</evidence>
<gene>
    <name evidence="1" type="ORF">MJO28_013939</name>
</gene>
<evidence type="ECO:0000313" key="1">
    <source>
        <dbReference type="EMBL" id="KAI7940287.1"/>
    </source>
</evidence>
<dbReference type="Proteomes" id="UP001060170">
    <property type="component" value="Chromosome 14"/>
</dbReference>